<feature type="compositionally biased region" description="Polar residues" evidence="1">
    <location>
        <begin position="36"/>
        <end position="45"/>
    </location>
</feature>
<proteinExistence type="predicted"/>
<feature type="region of interest" description="Disordered" evidence="1">
    <location>
        <begin position="1"/>
        <end position="81"/>
    </location>
</feature>
<name>A0A2H9T5M7_9ZZZZ</name>
<organism evidence="2">
    <name type="scientific">invertebrate metagenome</name>
    <dbReference type="NCBI Taxonomy" id="1711999"/>
    <lineage>
        <taxon>unclassified sequences</taxon>
        <taxon>metagenomes</taxon>
        <taxon>organismal metagenomes</taxon>
    </lineage>
</organism>
<evidence type="ECO:0000313" key="2">
    <source>
        <dbReference type="EMBL" id="PJE78521.1"/>
    </source>
</evidence>
<dbReference type="EMBL" id="NSIT01000165">
    <property type="protein sequence ID" value="PJE78521.1"/>
    <property type="molecule type" value="Genomic_DNA"/>
</dbReference>
<comment type="caution">
    <text evidence="2">The sequence shown here is derived from an EMBL/GenBank/DDBJ whole genome shotgun (WGS) entry which is preliminary data.</text>
</comment>
<protein>
    <submittedName>
        <fullName evidence="2">Uncharacterized protein</fullName>
    </submittedName>
</protein>
<accession>A0A2H9T5M7</accession>
<evidence type="ECO:0000256" key="1">
    <source>
        <dbReference type="SAM" id="MobiDB-lite"/>
    </source>
</evidence>
<sequence>MASYEEAMESINERLEGLRQQSASRDRTPSLEARTPRTTYSSLPRTLNLPRDSGFESRRTTSIDPGLGFGSDDDGDRGISNQIDEEIEQLKAQLNKLDV</sequence>
<dbReference type="AlphaFoldDB" id="A0A2H9T5M7"/>
<gene>
    <name evidence="2" type="ORF">CI610_02537</name>
</gene>
<reference evidence="2" key="1">
    <citation type="journal article" date="2017" name="Appl. Environ. Microbiol.">
        <title>Molecular characterization of an Endozoicomonas-like organism causing infection in king scallop Pecten maximus L.</title>
        <authorList>
            <person name="Cano I."/>
            <person name="van Aerle R."/>
            <person name="Ross S."/>
            <person name="Verner-Jeffreys D.W."/>
            <person name="Paley R.K."/>
            <person name="Rimmer G."/>
            <person name="Ryder D."/>
            <person name="Hooper P."/>
            <person name="Stone D."/>
            <person name="Feist S.W."/>
        </authorList>
    </citation>
    <scope>NUCLEOTIDE SEQUENCE</scope>
</reference>